<dbReference type="SUPFAM" id="SSF52540">
    <property type="entry name" value="P-loop containing nucleoside triphosphate hydrolases"/>
    <property type="match status" value="1"/>
</dbReference>
<dbReference type="RefSeq" id="WP_159446300.1">
    <property type="nucleotide sequence ID" value="NZ_FWWT01000017.1"/>
</dbReference>
<dbReference type="GO" id="GO:0006355">
    <property type="term" value="P:regulation of DNA-templated transcription"/>
    <property type="evidence" value="ECO:0007669"/>
    <property type="project" value="InterPro"/>
</dbReference>
<dbReference type="GO" id="GO:0003677">
    <property type="term" value="F:DNA binding"/>
    <property type="evidence" value="ECO:0007669"/>
    <property type="project" value="UniProtKB-KW"/>
</dbReference>
<dbReference type="OrthoDB" id="1672812at2"/>
<dbReference type="InterPro" id="IPR027417">
    <property type="entry name" value="P-loop_NTPase"/>
</dbReference>
<keyword evidence="2" id="KW-0058">Aromatic hydrocarbons catabolism</keyword>
<dbReference type="Pfam" id="PF00158">
    <property type="entry name" value="Sigma54_activat"/>
    <property type="match status" value="1"/>
</dbReference>
<evidence type="ECO:0000256" key="1">
    <source>
        <dbReference type="ARBA" id="ARBA00022741"/>
    </source>
</evidence>
<protein>
    <recommendedName>
        <fullName evidence="7">HTH-type transcriptional regulatory protein TyrR</fullName>
    </recommendedName>
</protein>
<dbReference type="GO" id="GO:0005524">
    <property type="term" value="F:ATP binding"/>
    <property type="evidence" value="ECO:0007669"/>
    <property type="project" value="UniProtKB-KW"/>
</dbReference>
<dbReference type="PROSITE" id="PS00675">
    <property type="entry name" value="SIGMA54_INTERACT_1"/>
    <property type="match status" value="1"/>
</dbReference>
<keyword evidence="11" id="KW-1185">Reference proteome</keyword>
<feature type="domain" description="Sigma-54 factor interaction" evidence="8">
    <location>
        <begin position="157"/>
        <end position="386"/>
    </location>
</feature>
<evidence type="ECO:0000259" key="8">
    <source>
        <dbReference type="PROSITE" id="PS50045"/>
    </source>
</evidence>
<dbReference type="Pfam" id="PF25601">
    <property type="entry name" value="AAA_lid_14"/>
    <property type="match status" value="1"/>
</dbReference>
<evidence type="ECO:0000256" key="6">
    <source>
        <dbReference type="ARBA" id="ARBA00023163"/>
    </source>
</evidence>
<dbReference type="EMBL" id="FWWT01000017">
    <property type="protein sequence ID" value="SMB90640.1"/>
    <property type="molecule type" value="Genomic_DNA"/>
</dbReference>
<dbReference type="InterPro" id="IPR002078">
    <property type="entry name" value="Sigma_54_int"/>
</dbReference>
<evidence type="ECO:0000256" key="3">
    <source>
        <dbReference type="ARBA" id="ARBA00022840"/>
    </source>
</evidence>
<dbReference type="SUPFAM" id="SSF55785">
    <property type="entry name" value="PYP-like sensor domain (PAS domain)"/>
    <property type="match status" value="1"/>
</dbReference>
<name>A0A1W1VBS0_DESTI</name>
<keyword evidence="5 10" id="KW-0238">DNA-binding</keyword>
<dbReference type="InterPro" id="IPR025944">
    <property type="entry name" value="Sigma_54_int_dom_CS"/>
</dbReference>
<dbReference type="Proteomes" id="UP000192731">
    <property type="component" value="Unassembled WGS sequence"/>
</dbReference>
<evidence type="ECO:0000256" key="4">
    <source>
        <dbReference type="ARBA" id="ARBA00023015"/>
    </source>
</evidence>
<gene>
    <name evidence="10" type="ORF">SAMN00017405_1341</name>
</gene>
<dbReference type="InterPro" id="IPR058031">
    <property type="entry name" value="AAA_lid_NorR"/>
</dbReference>
<reference evidence="10 11" key="1">
    <citation type="submission" date="2017-04" db="EMBL/GenBank/DDBJ databases">
        <authorList>
            <person name="Afonso C.L."/>
            <person name="Miller P.J."/>
            <person name="Scott M.A."/>
            <person name="Spackman E."/>
            <person name="Goraichik I."/>
            <person name="Dimitrov K.M."/>
            <person name="Suarez D.L."/>
            <person name="Swayne D.E."/>
        </authorList>
    </citation>
    <scope>NUCLEOTIDE SEQUENCE [LARGE SCALE GENOMIC DNA]</scope>
    <source>
        <strain evidence="10 11">DSM 11270</strain>
    </source>
</reference>
<dbReference type="Pfam" id="PF18024">
    <property type="entry name" value="HTH_50"/>
    <property type="match status" value="1"/>
</dbReference>
<dbReference type="STRING" id="656914.SAMN00017405_1341"/>
<sequence>MEKYIKKQTLLLQDNNLFNLLKSMYNNVVVLDNKGVILWVSPCFEESYSIRKEEILGKTTYEVANKGIFYPSVAAQVIKSKQKTTVLEKNKKGKSLIATGIPTFNNNKELELIISYTFDPDEFFILKNEYDKMEKLVDQYSSEIRELREKDLNFPGIISKSKSMQKVLNYALKVALVDTNVIITGESGVGKNLIAQLIHQKSIRDKEPFIEINCGAIPENLIESELFGYVPGAFTGAQQKGKIGLIELAHKGTLFLDEIGELPLALQVKLLKVLQDKTLTKIGDTKSIKVDFRLITATNKDLNELINKGQFREDLYYRINVVPIHIPPLRERKEDILPLILHFLEQLNIKYNRNKYFSSQAINELLSYDFPGNVRQLQNVIERCIVTSDGEVITTETLPENITVSFLDKISISLNLPEAIELLEKNMVQKAYEEFKTTIGVAEALGISQPTAVRKIKKYIK</sequence>
<dbReference type="Gene3D" id="3.40.50.300">
    <property type="entry name" value="P-loop containing nucleotide triphosphate hydrolases"/>
    <property type="match status" value="1"/>
</dbReference>
<dbReference type="PROSITE" id="PS00676">
    <property type="entry name" value="SIGMA54_INTERACT_2"/>
    <property type="match status" value="1"/>
</dbReference>
<dbReference type="FunFam" id="3.40.50.300:FF:000006">
    <property type="entry name" value="DNA-binding transcriptional regulator NtrC"/>
    <property type="match status" value="1"/>
</dbReference>
<dbReference type="SMART" id="SM00382">
    <property type="entry name" value="AAA"/>
    <property type="match status" value="1"/>
</dbReference>
<dbReference type="InterPro" id="IPR003593">
    <property type="entry name" value="AAA+_ATPase"/>
</dbReference>
<dbReference type="InterPro" id="IPR035965">
    <property type="entry name" value="PAS-like_dom_sf"/>
</dbReference>
<dbReference type="PROSITE" id="PS50112">
    <property type="entry name" value="PAS"/>
    <property type="match status" value="1"/>
</dbReference>
<dbReference type="PROSITE" id="PS50045">
    <property type="entry name" value="SIGMA54_INTERACT_4"/>
    <property type="match status" value="1"/>
</dbReference>
<dbReference type="InterPro" id="IPR025943">
    <property type="entry name" value="Sigma_54_int_dom_ATP-bd_2"/>
</dbReference>
<dbReference type="InterPro" id="IPR025662">
    <property type="entry name" value="Sigma_54_int_dom_ATP-bd_1"/>
</dbReference>
<evidence type="ECO:0000256" key="5">
    <source>
        <dbReference type="ARBA" id="ARBA00023125"/>
    </source>
</evidence>
<dbReference type="AlphaFoldDB" id="A0A1W1VBS0"/>
<evidence type="ECO:0000313" key="11">
    <source>
        <dbReference type="Proteomes" id="UP000192731"/>
    </source>
</evidence>
<keyword evidence="1" id="KW-0547">Nucleotide-binding</keyword>
<dbReference type="InterPro" id="IPR009057">
    <property type="entry name" value="Homeodomain-like_sf"/>
</dbReference>
<dbReference type="PROSITE" id="PS00688">
    <property type="entry name" value="SIGMA54_INTERACT_3"/>
    <property type="match status" value="1"/>
</dbReference>
<dbReference type="InterPro" id="IPR030828">
    <property type="entry name" value="HTH_TyrR"/>
</dbReference>
<dbReference type="Gene3D" id="1.10.8.60">
    <property type="match status" value="1"/>
</dbReference>
<evidence type="ECO:0000256" key="2">
    <source>
        <dbReference type="ARBA" id="ARBA00022797"/>
    </source>
</evidence>
<dbReference type="CDD" id="cd00009">
    <property type="entry name" value="AAA"/>
    <property type="match status" value="1"/>
</dbReference>
<evidence type="ECO:0000259" key="9">
    <source>
        <dbReference type="PROSITE" id="PS50112"/>
    </source>
</evidence>
<organism evidence="10 11">
    <name type="scientific">Desulfonispora thiosulfatigenes DSM 11270</name>
    <dbReference type="NCBI Taxonomy" id="656914"/>
    <lineage>
        <taxon>Bacteria</taxon>
        <taxon>Bacillati</taxon>
        <taxon>Bacillota</taxon>
        <taxon>Clostridia</taxon>
        <taxon>Eubacteriales</taxon>
        <taxon>Peptococcaceae</taxon>
        <taxon>Desulfonispora</taxon>
    </lineage>
</organism>
<dbReference type="PANTHER" id="PTHR32071:SF57">
    <property type="entry name" value="C4-DICARBOXYLATE TRANSPORT TRANSCRIPTIONAL REGULATORY PROTEIN DCTD"/>
    <property type="match status" value="1"/>
</dbReference>
<evidence type="ECO:0000313" key="10">
    <source>
        <dbReference type="EMBL" id="SMB90640.1"/>
    </source>
</evidence>
<keyword evidence="4" id="KW-0805">Transcription regulation</keyword>
<dbReference type="PANTHER" id="PTHR32071">
    <property type="entry name" value="TRANSCRIPTIONAL REGULATORY PROTEIN"/>
    <property type="match status" value="1"/>
</dbReference>
<evidence type="ECO:0000256" key="7">
    <source>
        <dbReference type="ARBA" id="ARBA00029500"/>
    </source>
</evidence>
<accession>A0A1W1VBS0</accession>
<dbReference type="SUPFAM" id="SSF46689">
    <property type="entry name" value="Homeodomain-like"/>
    <property type="match status" value="1"/>
</dbReference>
<proteinExistence type="predicted"/>
<feature type="domain" description="PAS" evidence="9">
    <location>
        <begin position="13"/>
        <end position="59"/>
    </location>
</feature>
<dbReference type="Gene3D" id="1.10.10.60">
    <property type="entry name" value="Homeodomain-like"/>
    <property type="match status" value="1"/>
</dbReference>
<dbReference type="InterPro" id="IPR000014">
    <property type="entry name" value="PAS"/>
</dbReference>
<keyword evidence="3" id="KW-0067">ATP-binding</keyword>
<keyword evidence="6" id="KW-0804">Transcription</keyword>
<dbReference type="Gene3D" id="3.30.450.20">
    <property type="entry name" value="PAS domain"/>
    <property type="match status" value="1"/>
</dbReference>
<dbReference type="SMART" id="SM00091">
    <property type="entry name" value="PAS"/>
    <property type="match status" value="1"/>
</dbReference>